<comment type="catalytic activity">
    <reaction evidence="2">
        <text>(6R)-NADPHX = (6S)-NADPHX</text>
        <dbReference type="Rhea" id="RHEA:32227"/>
        <dbReference type="ChEBI" id="CHEBI:64076"/>
        <dbReference type="ChEBI" id="CHEBI:64077"/>
        <dbReference type="EC" id="5.1.99.6"/>
    </reaction>
</comment>
<evidence type="ECO:0000256" key="6">
    <source>
        <dbReference type="ARBA" id="ARBA00012228"/>
    </source>
</evidence>
<dbReference type="PIRSF" id="PIRSF017184">
    <property type="entry name" value="Nnr"/>
    <property type="match status" value="1"/>
</dbReference>
<dbReference type="Gene3D" id="3.40.1190.20">
    <property type="match status" value="1"/>
</dbReference>
<keyword evidence="10" id="KW-0067">ATP-binding</keyword>
<dbReference type="InterPro" id="IPR036652">
    <property type="entry name" value="YjeF_N_dom_sf"/>
</dbReference>
<evidence type="ECO:0000256" key="9">
    <source>
        <dbReference type="ARBA" id="ARBA00022741"/>
    </source>
</evidence>
<dbReference type="InterPro" id="IPR030677">
    <property type="entry name" value="Nnr"/>
</dbReference>
<dbReference type="Pfam" id="PF03853">
    <property type="entry name" value="YjeF_N"/>
    <property type="match status" value="1"/>
</dbReference>
<dbReference type="PANTHER" id="PTHR12592:SF0">
    <property type="entry name" value="ATP-DEPENDENT (S)-NAD(P)H-HYDRATE DEHYDRATASE"/>
    <property type="match status" value="1"/>
</dbReference>
<dbReference type="AlphaFoldDB" id="A0A160TC23"/>
<keyword evidence="14" id="KW-0413">Isomerase</keyword>
<comment type="similarity">
    <text evidence="4">In the N-terminal section; belongs to the NnrE/AIBP family.</text>
</comment>
<keyword evidence="16" id="KW-0511">Multifunctional enzyme</keyword>
<evidence type="ECO:0000256" key="12">
    <source>
        <dbReference type="ARBA" id="ARBA00022958"/>
    </source>
</evidence>
<keyword evidence="9" id="KW-0547">Nucleotide-binding</keyword>
<gene>
    <name evidence="23" type="ORF">MGWOODY_Tha459</name>
</gene>
<dbReference type="PROSITE" id="PS51385">
    <property type="entry name" value="YJEF_N"/>
    <property type="match status" value="1"/>
</dbReference>
<evidence type="ECO:0000259" key="22">
    <source>
        <dbReference type="PROSITE" id="PS51385"/>
    </source>
</evidence>
<keyword evidence="11" id="KW-0521">NADP</keyword>
<protein>
    <recommendedName>
        <fullName evidence="18">Nicotinamide nucleotide repair protein</fullName>
        <ecNumber evidence="7">4.2.1.136</ecNumber>
        <ecNumber evidence="6">5.1.99.6</ecNumber>
    </recommendedName>
</protein>
<evidence type="ECO:0000313" key="23">
    <source>
        <dbReference type="EMBL" id="CUS40504.1"/>
    </source>
</evidence>
<evidence type="ECO:0000259" key="21">
    <source>
        <dbReference type="PROSITE" id="PS51383"/>
    </source>
</evidence>
<comment type="catalytic activity">
    <reaction evidence="19">
        <text>(6S)-NADHX + ADP = AMP + phosphate + NADH + H(+)</text>
        <dbReference type="Rhea" id="RHEA:32223"/>
        <dbReference type="ChEBI" id="CHEBI:15378"/>
        <dbReference type="ChEBI" id="CHEBI:43474"/>
        <dbReference type="ChEBI" id="CHEBI:57945"/>
        <dbReference type="ChEBI" id="CHEBI:64074"/>
        <dbReference type="ChEBI" id="CHEBI:456215"/>
        <dbReference type="ChEBI" id="CHEBI:456216"/>
        <dbReference type="EC" id="4.2.1.136"/>
    </reaction>
</comment>
<feature type="domain" description="YjeF N-terminal" evidence="22">
    <location>
        <begin position="21"/>
        <end position="223"/>
    </location>
</feature>
<dbReference type="GO" id="GO:0046872">
    <property type="term" value="F:metal ion binding"/>
    <property type="evidence" value="ECO:0007669"/>
    <property type="project" value="UniProtKB-KW"/>
</dbReference>
<evidence type="ECO:0000256" key="14">
    <source>
        <dbReference type="ARBA" id="ARBA00023235"/>
    </source>
</evidence>
<dbReference type="Pfam" id="PF01256">
    <property type="entry name" value="Carb_kinase"/>
    <property type="match status" value="1"/>
</dbReference>
<dbReference type="PROSITE" id="PS51383">
    <property type="entry name" value="YJEF_C_3"/>
    <property type="match status" value="1"/>
</dbReference>
<dbReference type="PANTHER" id="PTHR12592">
    <property type="entry name" value="ATP-DEPENDENT (S)-NAD(P)H-HYDRATE DEHYDRATASE FAMILY MEMBER"/>
    <property type="match status" value="1"/>
</dbReference>
<dbReference type="GO" id="GO:0005524">
    <property type="term" value="F:ATP binding"/>
    <property type="evidence" value="ECO:0007669"/>
    <property type="project" value="UniProtKB-KW"/>
</dbReference>
<evidence type="ECO:0000256" key="11">
    <source>
        <dbReference type="ARBA" id="ARBA00022857"/>
    </source>
</evidence>
<comment type="catalytic activity">
    <reaction evidence="20">
        <text>(6S)-NADPHX + ADP = AMP + phosphate + NADPH + H(+)</text>
        <dbReference type="Rhea" id="RHEA:32235"/>
        <dbReference type="ChEBI" id="CHEBI:15378"/>
        <dbReference type="ChEBI" id="CHEBI:43474"/>
        <dbReference type="ChEBI" id="CHEBI:57783"/>
        <dbReference type="ChEBI" id="CHEBI:64076"/>
        <dbReference type="ChEBI" id="CHEBI:456215"/>
        <dbReference type="ChEBI" id="CHEBI:456216"/>
        <dbReference type="EC" id="4.2.1.136"/>
    </reaction>
</comment>
<dbReference type="EC" id="4.2.1.136" evidence="7"/>
<dbReference type="GO" id="GO:0052855">
    <property type="term" value="F:ADP-dependent NAD(P)H-hydrate dehydratase activity"/>
    <property type="evidence" value="ECO:0007669"/>
    <property type="project" value="UniProtKB-EC"/>
</dbReference>
<name>A0A160TC23_9ZZZZ</name>
<evidence type="ECO:0000256" key="3">
    <source>
        <dbReference type="ARBA" id="ARBA00001958"/>
    </source>
</evidence>
<dbReference type="HAMAP" id="MF_01966">
    <property type="entry name" value="NADHX_epimerase"/>
    <property type="match status" value="1"/>
</dbReference>
<dbReference type="InterPro" id="IPR004443">
    <property type="entry name" value="YjeF_N_dom"/>
</dbReference>
<comment type="similarity">
    <text evidence="5">In the C-terminal section; belongs to the NnrD/CARKD family.</text>
</comment>
<evidence type="ECO:0000256" key="19">
    <source>
        <dbReference type="ARBA" id="ARBA00048238"/>
    </source>
</evidence>
<dbReference type="GO" id="GO:0052856">
    <property type="term" value="F:NAD(P)HX epimerase activity"/>
    <property type="evidence" value="ECO:0007669"/>
    <property type="project" value="UniProtKB-EC"/>
</dbReference>
<evidence type="ECO:0000256" key="20">
    <source>
        <dbReference type="ARBA" id="ARBA00049209"/>
    </source>
</evidence>
<dbReference type="NCBIfam" id="TIGR00197">
    <property type="entry name" value="yjeF_nterm"/>
    <property type="match status" value="1"/>
</dbReference>
<evidence type="ECO:0000256" key="5">
    <source>
        <dbReference type="ARBA" id="ARBA00009524"/>
    </source>
</evidence>
<evidence type="ECO:0000256" key="1">
    <source>
        <dbReference type="ARBA" id="ARBA00000013"/>
    </source>
</evidence>
<reference evidence="23" key="1">
    <citation type="submission" date="2015-10" db="EMBL/GenBank/DDBJ databases">
        <authorList>
            <person name="Gilbert D.G."/>
        </authorList>
    </citation>
    <scope>NUCLEOTIDE SEQUENCE</scope>
</reference>
<dbReference type="InterPro" id="IPR000631">
    <property type="entry name" value="CARKD"/>
</dbReference>
<evidence type="ECO:0000256" key="8">
    <source>
        <dbReference type="ARBA" id="ARBA00022723"/>
    </source>
</evidence>
<proteinExistence type="inferred from homology"/>
<evidence type="ECO:0000256" key="10">
    <source>
        <dbReference type="ARBA" id="ARBA00022840"/>
    </source>
</evidence>
<evidence type="ECO:0000256" key="17">
    <source>
        <dbReference type="ARBA" id="ARBA00025153"/>
    </source>
</evidence>
<dbReference type="GO" id="GO:0110051">
    <property type="term" value="P:metabolite repair"/>
    <property type="evidence" value="ECO:0007669"/>
    <property type="project" value="TreeGrafter"/>
</dbReference>
<evidence type="ECO:0000256" key="2">
    <source>
        <dbReference type="ARBA" id="ARBA00000909"/>
    </source>
</evidence>
<keyword evidence="13" id="KW-0520">NAD</keyword>
<dbReference type="CDD" id="cd01171">
    <property type="entry name" value="YXKO-related"/>
    <property type="match status" value="1"/>
</dbReference>
<evidence type="ECO:0000256" key="13">
    <source>
        <dbReference type="ARBA" id="ARBA00023027"/>
    </source>
</evidence>
<dbReference type="EC" id="5.1.99.6" evidence="6"/>
<dbReference type="PROSITE" id="PS01050">
    <property type="entry name" value="YJEF_C_2"/>
    <property type="match status" value="1"/>
</dbReference>
<sequence length="506" mass="52306">MNRPFSAKDHLPAQLFSVAQIRELDRQTIAAQGDDGFTLMHEAATSALSVLQHHWVDARKITVIAGPGNNGGDAFILAALAFECGIRVRVFTLGDLTKQTSAAQKALNMAVQTGISIERLSTASDLSGDVLVDGLLGTGLSSEPRDEFAQAIAAINAADIPVLALDVPSGLNADSGVVYGPVVKADVTITFIGVKRGLLTASGPDVCGALELAELSVIDSARANIVADAERISWARLHDEMRGLAPRRGNAHKGHFGHVLVIGGESGFGGAAMMAVEAAGRIGAGLVSCATRPEHVPALLTRRPEVMALGVNSGLELAPAIQRATILAIGPGLGQTSWSELLLQQVLGAQQPVVLDADALNLLASPGWHCEFSERVAVLTPHPGEAARMLGMTVAEVQTDRFASARLLAQRYQAVVVLKGQGSLIADPSGRVALCTDGNPGMSCGGMGDVLTGVIAALLAQGLNAWDAACLGVCCHSAAADVAVADAGIRGLLATDLMPILRELIN</sequence>
<keyword evidence="15" id="KW-0456">Lyase</keyword>
<evidence type="ECO:0000256" key="15">
    <source>
        <dbReference type="ARBA" id="ARBA00023239"/>
    </source>
</evidence>
<comment type="cofactor">
    <cofactor evidence="3">
        <name>K(+)</name>
        <dbReference type="ChEBI" id="CHEBI:29103"/>
    </cofactor>
</comment>
<comment type="function">
    <text evidence="17">Bifunctional enzyme that catalyzes the epimerization of the S- and R-forms of NAD(P)HX and the dehydration of the S-form of NAD(P)HX at the expense of ADP, which is converted to AMP. This allows the repair of both epimers of NAD(P)HX, a damaged form of NAD(P)H that is a result of enzymatic or heat-dependent hydration.</text>
</comment>
<accession>A0A160TC23</accession>
<keyword evidence="12" id="KW-0630">Potassium</keyword>
<dbReference type="Gene3D" id="3.40.50.10260">
    <property type="entry name" value="YjeF N-terminal domain"/>
    <property type="match status" value="1"/>
</dbReference>
<dbReference type="SUPFAM" id="SSF64153">
    <property type="entry name" value="YjeF N-terminal domain-like"/>
    <property type="match status" value="1"/>
</dbReference>
<evidence type="ECO:0000256" key="4">
    <source>
        <dbReference type="ARBA" id="ARBA00006001"/>
    </source>
</evidence>
<dbReference type="InterPro" id="IPR029056">
    <property type="entry name" value="Ribokinase-like"/>
</dbReference>
<dbReference type="NCBIfam" id="TIGR00196">
    <property type="entry name" value="yjeF_cterm"/>
    <property type="match status" value="1"/>
</dbReference>
<dbReference type="EMBL" id="CZQC01000018">
    <property type="protein sequence ID" value="CUS40504.1"/>
    <property type="molecule type" value="Genomic_DNA"/>
</dbReference>
<feature type="domain" description="YjeF C-terminal" evidence="21">
    <location>
        <begin position="236"/>
        <end position="506"/>
    </location>
</feature>
<evidence type="ECO:0000256" key="18">
    <source>
        <dbReference type="ARBA" id="ARBA00032624"/>
    </source>
</evidence>
<organism evidence="23">
    <name type="scientific">hydrothermal vent metagenome</name>
    <dbReference type="NCBI Taxonomy" id="652676"/>
    <lineage>
        <taxon>unclassified sequences</taxon>
        <taxon>metagenomes</taxon>
        <taxon>ecological metagenomes</taxon>
    </lineage>
</organism>
<dbReference type="InterPro" id="IPR017953">
    <property type="entry name" value="Carbohydrate_kinase_pred_CS"/>
</dbReference>
<evidence type="ECO:0000256" key="7">
    <source>
        <dbReference type="ARBA" id="ARBA00013129"/>
    </source>
</evidence>
<dbReference type="SUPFAM" id="SSF53613">
    <property type="entry name" value="Ribokinase-like"/>
    <property type="match status" value="1"/>
</dbReference>
<evidence type="ECO:0000256" key="16">
    <source>
        <dbReference type="ARBA" id="ARBA00023268"/>
    </source>
</evidence>
<keyword evidence="8" id="KW-0479">Metal-binding</keyword>
<comment type="catalytic activity">
    <reaction evidence="1">
        <text>(6R)-NADHX = (6S)-NADHX</text>
        <dbReference type="Rhea" id="RHEA:32215"/>
        <dbReference type="ChEBI" id="CHEBI:64074"/>
        <dbReference type="ChEBI" id="CHEBI:64075"/>
        <dbReference type="EC" id="5.1.99.6"/>
    </reaction>
</comment>
<dbReference type="HAMAP" id="MF_01965">
    <property type="entry name" value="NADHX_dehydratase"/>
    <property type="match status" value="1"/>
</dbReference>